<reference evidence="1 2" key="1">
    <citation type="submission" date="2016-10" db="EMBL/GenBank/DDBJ databases">
        <authorList>
            <person name="de Groot N.N."/>
        </authorList>
    </citation>
    <scope>NUCLEOTIDE SEQUENCE [LARGE SCALE GENOMIC DNA]</scope>
    <source>
        <strain evidence="1 2">DSM 22187</strain>
    </source>
</reference>
<protein>
    <submittedName>
        <fullName evidence="1">Uncharacterized protein</fullName>
    </submittedName>
</protein>
<dbReference type="EMBL" id="FNYR01000036">
    <property type="protein sequence ID" value="SEJ25424.1"/>
    <property type="molecule type" value="Genomic_DNA"/>
</dbReference>
<gene>
    <name evidence="1" type="ORF">SAMN05444271_1369</name>
</gene>
<accession>A0A1H6XD48</accession>
<evidence type="ECO:0000313" key="1">
    <source>
        <dbReference type="EMBL" id="SEJ25424.1"/>
    </source>
</evidence>
<dbReference type="AlphaFoldDB" id="A0A1H6XD48"/>
<keyword evidence="2" id="KW-1185">Reference proteome</keyword>
<sequence>MLRGFSVDFAGRAKTGEFVDTSFEIFDFSLEFVGLRALSSSQLIFEALEAGFLTLLIDIGLADVLAFVDLVEVRLREVGDFECLVDFGGVDAGDTFAVDTLVFEKFEDSLVVFEGSIASTGALNRAILTIDRLIMVEAVEEKRANVLAEIIGIALNIRAERIEIDQLRGFHRFEVGRSIAFEGIDQEQRIRVKSNESE</sequence>
<name>A0A1H6XD48_9EURY</name>
<proteinExistence type="predicted"/>
<organism evidence="1 2">
    <name type="scientific">Halohasta litchfieldiae</name>
    <dbReference type="NCBI Taxonomy" id="1073996"/>
    <lineage>
        <taxon>Archaea</taxon>
        <taxon>Methanobacteriati</taxon>
        <taxon>Methanobacteriota</taxon>
        <taxon>Stenosarchaea group</taxon>
        <taxon>Halobacteria</taxon>
        <taxon>Halobacteriales</taxon>
        <taxon>Haloferacaceae</taxon>
        <taxon>Halohasta</taxon>
    </lineage>
</organism>
<evidence type="ECO:0000313" key="2">
    <source>
        <dbReference type="Proteomes" id="UP000198888"/>
    </source>
</evidence>
<dbReference type="Proteomes" id="UP000198888">
    <property type="component" value="Unassembled WGS sequence"/>
</dbReference>